<dbReference type="GO" id="GO:0002143">
    <property type="term" value="P:tRNA wobble position uridine thiolation"/>
    <property type="evidence" value="ECO:0007669"/>
    <property type="project" value="InterPro"/>
</dbReference>
<dbReference type="GO" id="GO:0005737">
    <property type="term" value="C:cytoplasm"/>
    <property type="evidence" value="ECO:0007669"/>
    <property type="project" value="InterPro"/>
</dbReference>
<dbReference type="GeneID" id="92394362"/>
<sequence>MGSVGFLVTKSPSELGFRTFLDLVGIWREDELTVYLISSGVYAAMKKNRYSHTIRELSETEAVFARKEDLMARGITRDMLIDGVEILEGFDRIVVDIMEKHRMVFTI</sequence>
<evidence type="ECO:0000313" key="2">
    <source>
        <dbReference type="Proteomes" id="UP000000345"/>
    </source>
</evidence>
<organism evidence="1 2">
    <name type="scientific">Methanothermobacter marburgensis (strain ATCC BAA-927 / DSM 2133 / JCM 14651 / NBRC 100331 / OCM 82 / Marburg)</name>
    <name type="common">Methanobacterium thermoautotrophicum</name>
    <dbReference type="NCBI Taxonomy" id="79929"/>
    <lineage>
        <taxon>Archaea</taxon>
        <taxon>Methanobacteriati</taxon>
        <taxon>Methanobacteriota</taxon>
        <taxon>Methanomada group</taxon>
        <taxon>Methanobacteria</taxon>
        <taxon>Methanobacteriales</taxon>
        <taxon>Methanobacteriaceae</taxon>
        <taxon>Methanothermobacter</taxon>
    </lineage>
</organism>
<dbReference type="Pfam" id="PF04077">
    <property type="entry name" value="DsrH"/>
    <property type="match status" value="1"/>
</dbReference>
<dbReference type="STRING" id="79929.MTBMA_c17500"/>
<dbReference type="KEGG" id="mmg:MTBMA_c17500"/>
<dbReference type="InterPro" id="IPR027396">
    <property type="entry name" value="DsrEFH-like"/>
</dbReference>
<dbReference type="GeneID" id="9705461"/>
<dbReference type="NCBIfam" id="TIGR03011">
    <property type="entry name" value="sulf_tusB_dsrH"/>
    <property type="match status" value="1"/>
</dbReference>
<keyword evidence="2" id="KW-1185">Reference proteome</keyword>
<dbReference type="AlphaFoldDB" id="D9PYM0"/>
<accession>D9PYM0</accession>
<dbReference type="InterPro" id="IPR007215">
    <property type="entry name" value="Sulphur_relay_TusB/DsrH"/>
</dbReference>
<dbReference type="OrthoDB" id="70202at2157"/>
<proteinExistence type="predicted"/>
<reference evidence="1 2" key="2">
    <citation type="journal article" date="2010" name="J. Bacteriol.">
        <title>Complete genome sequence of Methanothermobacter marburgensis, a methanoarchaeon model organism.</title>
        <authorList>
            <person name="Liesegang H."/>
            <person name="Kaster A.K."/>
            <person name="Wiezer A."/>
            <person name="Goenrich M."/>
            <person name="Wollherr A."/>
            <person name="Seedorf H."/>
            <person name="Gottschalk G."/>
            <person name="Thauer R.K."/>
        </authorList>
    </citation>
    <scope>NUCLEOTIDE SEQUENCE [LARGE SCALE GENOMIC DNA]</scope>
    <source>
        <strain evidence="2">ATCC BAA-927 / DSM 2133 / JCM 14651 / NBRC 100331 / OCM 82 / Marburg</strain>
    </source>
</reference>
<dbReference type="HOGENOM" id="CLU_2204162_0_0_2"/>
<dbReference type="RefSeq" id="WP_013296528.1">
    <property type="nucleotide sequence ID" value="NC_014408.1"/>
</dbReference>
<dbReference type="Proteomes" id="UP000000345">
    <property type="component" value="Chromosome"/>
</dbReference>
<reference key="1">
    <citation type="submission" date="2009-08" db="EMBL/GenBank/DDBJ databases">
        <title>The genome sequence of Methanothermobacter marburgensis.</title>
        <authorList>
            <person name="Kaster A."/>
            <person name="Seedorf H."/>
            <person name="Goenrich M."/>
            <person name="Wiezer A."/>
            <person name="Liesegang H."/>
            <person name="Thauer R."/>
            <person name="Gottschalk G."/>
        </authorList>
    </citation>
    <scope>NUCLEOTIDE SEQUENCE</scope>
    <source>
        <strain>Marburg</strain>
    </source>
</reference>
<dbReference type="Gene3D" id="3.40.1260.10">
    <property type="entry name" value="DsrEFH-like"/>
    <property type="match status" value="1"/>
</dbReference>
<name>D9PYM0_METTM</name>
<dbReference type="PaxDb" id="79929-MTBMA_c17500"/>
<dbReference type="EMBL" id="CP001710">
    <property type="protein sequence ID" value="ADL59318.1"/>
    <property type="molecule type" value="Genomic_DNA"/>
</dbReference>
<gene>
    <name evidence="1" type="ordered locus">MTBMA_c17500</name>
</gene>
<dbReference type="SUPFAM" id="SSF75169">
    <property type="entry name" value="DsrEFH-like"/>
    <property type="match status" value="1"/>
</dbReference>
<evidence type="ECO:0008006" key="3">
    <source>
        <dbReference type="Google" id="ProtNLM"/>
    </source>
</evidence>
<protein>
    <recommendedName>
        <fullName evidence="3">Sulfurtransferase complex subunit TusB</fullName>
    </recommendedName>
</protein>
<evidence type="ECO:0000313" key="1">
    <source>
        <dbReference type="EMBL" id="ADL59318.1"/>
    </source>
</evidence>